<evidence type="ECO:0000313" key="3">
    <source>
        <dbReference type="Proteomes" id="UP000306585"/>
    </source>
</evidence>
<dbReference type="Proteomes" id="UP000306585">
    <property type="component" value="Unassembled WGS sequence"/>
</dbReference>
<keyword evidence="1" id="KW-0520">NAD</keyword>
<proteinExistence type="predicted"/>
<name>A0A5R9GVW5_9PROT</name>
<reference evidence="2 3" key="1">
    <citation type="journal article" date="2019" name="Appl. Environ. Microbiol.">
        <title>Environmental Evidence and Genomic Insight of Iron-oxidizing Bacteria Preference Towards More Corrosion Resistant Stainless Steel at Higher Salinities.</title>
        <authorList>
            <person name="Garrison C.E."/>
            <person name="Price K.A."/>
            <person name="Field E.K."/>
        </authorList>
    </citation>
    <scope>NUCLEOTIDE SEQUENCE [LARGE SCALE GENOMIC DNA]</scope>
    <source>
        <strain evidence="2 3">P3</strain>
    </source>
</reference>
<dbReference type="Gene3D" id="3.40.50.720">
    <property type="entry name" value="NAD(P)-binding Rossmann-like Domain"/>
    <property type="match status" value="1"/>
</dbReference>
<comment type="caution">
    <text evidence="2">The sequence shown here is derived from an EMBL/GenBank/DDBJ whole genome shotgun (WGS) entry which is preliminary data.</text>
</comment>
<dbReference type="InterPro" id="IPR036291">
    <property type="entry name" value="NAD(P)-bd_dom_sf"/>
</dbReference>
<sequence>MLILGCGYVGERVAVACLQQGMRVVATTRSAERVAALEPLGIEAVVVESPLQLPRSLLAMVDCLLDSIPLVRDGSEMYAPQTQWLPQIASHLTSVRWAGYLSTTGVYGDACGGWVDESTVCRPASARGRERLTAEKAWFDSGLPAEVFRIAGIYGPGRNLLGRLRAGGYKAVQWQPPHFSSRIHVDDIVAALLAAMHSPRSGRIVNLADDMPLPHADYVCELAAMVGAPAPEILTAAEGEAQLSPALLDFFRDNKRVSNRLLHRELLATLNYPDFRAAVPALLAGERS</sequence>
<dbReference type="SUPFAM" id="SSF51735">
    <property type="entry name" value="NAD(P)-binding Rossmann-fold domains"/>
    <property type="match status" value="1"/>
</dbReference>
<dbReference type="EMBL" id="VBRY01000003">
    <property type="protein sequence ID" value="TLS68353.1"/>
    <property type="molecule type" value="Genomic_DNA"/>
</dbReference>
<keyword evidence="3" id="KW-1185">Reference proteome</keyword>
<organism evidence="2 3">
    <name type="scientific">Mariprofundus erugo</name>
    <dbReference type="NCBI Taxonomy" id="2528639"/>
    <lineage>
        <taxon>Bacteria</taxon>
        <taxon>Pseudomonadati</taxon>
        <taxon>Pseudomonadota</taxon>
        <taxon>Candidatius Mariprofundia</taxon>
        <taxon>Mariprofundales</taxon>
        <taxon>Mariprofundaceae</taxon>
        <taxon>Mariprofundus</taxon>
    </lineage>
</organism>
<dbReference type="AlphaFoldDB" id="A0A5R9GVW5"/>
<dbReference type="PANTHER" id="PTHR43574">
    <property type="entry name" value="EPIMERASE-RELATED"/>
    <property type="match status" value="1"/>
</dbReference>
<gene>
    <name evidence="2" type="ORF">FEF65_04605</name>
</gene>
<accession>A0A5R9GVW5</accession>
<dbReference type="CDD" id="cd05266">
    <property type="entry name" value="SDR_a4"/>
    <property type="match status" value="1"/>
</dbReference>
<evidence type="ECO:0000256" key="1">
    <source>
        <dbReference type="ARBA" id="ARBA00023027"/>
    </source>
</evidence>
<protein>
    <submittedName>
        <fullName evidence="2">SDR family oxidoreductase</fullName>
    </submittedName>
</protein>
<evidence type="ECO:0000313" key="2">
    <source>
        <dbReference type="EMBL" id="TLS68353.1"/>
    </source>
</evidence>